<dbReference type="GO" id="GO:0006260">
    <property type="term" value="P:DNA replication"/>
    <property type="evidence" value="ECO:0007669"/>
    <property type="project" value="UniProtKB-KW"/>
</dbReference>
<evidence type="ECO:0000256" key="2">
    <source>
        <dbReference type="ARBA" id="ARBA00022679"/>
    </source>
</evidence>
<dbReference type="GO" id="GO:0003677">
    <property type="term" value="F:DNA binding"/>
    <property type="evidence" value="ECO:0007669"/>
    <property type="project" value="UniProtKB-KW"/>
</dbReference>
<dbReference type="Gene3D" id="3.30.420.10">
    <property type="entry name" value="Ribonuclease H-like superfamily/Ribonuclease H"/>
    <property type="match status" value="1"/>
</dbReference>
<keyword evidence="5 8" id="KW-0239">DNA-directed DNA polymerase</keyword>
<keyword evidence="3 8" id="KW-0548">Nucleotidyltransferase</keyword>
<dbReference type="InterPro" id="IPR023211">
    <property type="entry name" value="DNA_pol_palm_dom_sf"/>
</dbReference>
<dbReference type="InterPro" id="IPR036397">
    <property type="entry name" value="RNaseH_sf"/>
</dbReference>
<keyword evidence="6 8" id="KW-0238">DNA-binding</keyword>
<keyword evidence="10" id="KW-0496">Mitochondrion</keyword>
<dbReference type="GO" id="GO:0000166">
    <property type="term" value="F:nucleotide binding"/>
    <property type="evidence" value="ECO:0007669"/>
    <property type="project" value="InterPro"/>
</dbReference>
<geneLocation type="plasmid" evidence="10">
    <name>pT123_3</name>
</geneLocation>
<keyword evidence="4 8" id="KW-0235">DNA replication</keyword>
<dbReference type="Gene3D" id="3.90.1600.10">
    <property type="entry name" value="Palm domain of DNA polymerase"/>
    <property type="match status" value="2"/>
</dbReference>
<comment type="similarity">
    <text evidence="1 8">Belongs to the DNA polymerase type-B family.</text>
</comment>
<evidence type="ECO:0000313" key="10">
    <source>
        <dbReference type="EMBL" id="QWO71437.1"/>
    </source>
</evidence>
<dbReference type="InterPro" id="IPR012337">
    <property type="entry name" value="RNaseH-like_sf"/>
</dbReference>
<dbReference type="PANTHER" id="PTHR33568:SF3">
    <property type="entry name" value="DNA-DIRECTED DNA POLYMERASE"/>
    <property type="match status" value="1"/>
</dbReference>
<protein>
    <recommendedName>
        <fullName evidence="8">DNA polymerase</fullName>
        <ecNumber evidence="8">2.7.7.7</ecNumber>
    </recommendedName>
</protein>
<dbReference type="AlphaFoldDB" id="A0A8F1D640"/>
<sequence length="1041" mass="120694">MNTNYIKEFDSKILLPTYIKYASNYDWFTRSELNSIFNRNKNKNKLKLPLNLRKGFRGYDIFLIKESIDSDDSINLNKCIQELLNGLENSKVYSLLFSIVNPENLTTVSLLPSSILVLKDSPVELLTKILLRHLILIESKYDVSSSYTLVVQGRIWLSKEELISDLKSKRSKNDSPESGLEKKKEDLNEVNRKFASISNLVSEDLNSLLTEEKKWEGVFLNNNFKNLRKKSIEIKLTPYIIDHLKVIGGDYSYSLYQYKEKSKLNNININLLCLHHFDKNIYHLMEGTFIINTWIDYFRGENEILRIFGKNKVIFSHSPVPPARDLSSVVKGKFKGAKVESYVEGKGRGKNNPENSFSLLKNIKEIELGYNFNPFIQVPKSPLLDLKIGTIDVETFKYDELGNQKVFSGGWDVKTYQKLYYLDGYENRDSKNLLKNLFLDILHSDYYNYTFFVHNLSNFDYIFFLDALTQGNLESELFKLKPIIKDDNTLVSLDISKLIEVEKTVKHKNKIKIKKIKQKRTITIFDSALLLPNNLRKLAVDFNCSVEKGVFPYKFVNKENLLYKGVTPDFNYFTDLSFKDYNKLYPNGYLFDLKSECLNYLSKDLTTLREILEKFGQMVYSNFGINITSCKTISGLSLKIFLSNYYKLDYNIREIKGSIEKEIRKAYYGGLVILSQKGKFFSKDKLGYYYDYNSFYPSVMLNPMPVGNPKLSFSQNLESYFGFCYAKIIPPANLDNYLIPFRDSSGKVYCPSTPFFGIYFSELLKASRDYGYKIQVIGGFKFEKSSCLFNSFVKDIFEKRIEAKNNGLISLQYIFKLILNSLYGRFGMKNVENKLEVLEKDKAEKLLRNKNISFYQDIHDKCIIKYNTNINPKIIKLIQKKISQEQDEELEKLDILANLFRQRGVSSSIPIAAAITSYAQIELMKFKNMKSNRLLYSDTDSLILENPLDPKFLSPTELGKLKLEHIICEAYFISPKFYGFKNVKGETVIKTKGINKGKVTFEDLVKLTQGESISLKNTVFLKNFNEWTVTIKDQDYLIKAV</sequence>
<dbReference type="PROSITE" id="PS00116">
    <property type="entry name" value="DNA_POLYMERASE_B"/>
    <property type="match status" value="1"/>
</dbReference>
<evidence type="ECO:0000256" key="6">
    <source>
        <dbReference type="ARBA" id="ARBA00023125"/>
    </source>
</evidence>
<keyword evidence="2 8" id="KW-0808">Transferase</keyword>
<dbReference type="PRINTS" id="PR00106">
    <property type="entry name" value="DNAPOLB"/>
</dbReference>
<dbReference type="InterPro" id="IPR017964">
    <property type="entry name" value="DNA-dir_DNA_pol_B_CS"/>
</dbReference>
<evidence type="ECO:0000256" key="3">
    <source>
        <dbReference type="ARBA" id="ARBA00022695"/>
    </source>
</evidence>
<dbReference type="EC" id="2.7.7.7" evidence="8"/>
<dbReference type="SMART" id="SM00486">
    <property type="entry name" value="POLBc"/>
    <property type="match status" value="1"/>
</dbReference>
<keyword evidence="10" id="KW-0614">Plasmid</keyword>
<name>A0A8F1D640_9AGAR</name>
<dbReference type="InterPro" id="IPR043502">
    <property type="entry name" value="DNA/RNA_pol_sf"/>
</dbReference>
<proteinExistence type="inferred from homology"/>
<evidence type="ECO:0000256" key="5">
    <source>
        <dbReference type="ARBA" id="ARBA00022932"/>
    </source>
</evidence>
<dbReference type="EMBL" id="MW874154">
    <property type="protein sequence ID" value="QWO71437.1"/>
    <property type="molecule type" value="Genomic_DNA"/>
</dbReference>
<dbReference type="Pfam" id="PF03175">
    <property type="entry name" value="DNA_pol_B_2"/>
    <property type="match status" value="1"/>
</dbReference>
<evidence type="ECO:0000256" key="8">
    <source>
        <dbReference type="RuleBase" id="RU000442"/>
    </source>
</evidence>
<dbReference type="GO" id="GO:0003887">
    <property type="term" value="F:DNA-directed DNA polymerase activity"/>
    <property type="evidence" value="ECO:0007669"/>
    <property type="project" value="UniProtKB-KW"/>
</dbReference>
<organism evidence="10">
    <name type="scientific">Termitomyces sp. T123</name>
    <dbReference type="NCBI Taxonomy" id="2846913"/>
    <lineage>
        <taxon>Eukaryota</taxon>
        <taxon>Fungi</taxon>
        <taxon>Dikarya</taxon>
        <taxon>Basidiomycota</taxon>
        <taxon>Agaricomycotina</taxon>
        <taxon>Agaricomycetes</taxon>
        <taxon>Agaricomycetidae</taxon>
        <taxon>Agaricales</taxon>
        <taxon>Tricholomatineae</taxon>
        <taxon>Lyophyllaceae</taxon>
        <taxon>Termitomyces</taxon>
    </lineage>
</organism>
<dbReference type="PANTHER" id="PTHR33568">
    <property type="entry name" value="DNA POLYMERASE"/>
    <property type="match status" value="1"/>
</dbReference>
<accession>A0A8F1D640</accession>
<comment type="catalytic activity">
    <reaction evidence="7 8">
        <text>DNA(n) + a 2'-deoxyribonucleoside 5'-triphosphate = DNA(n+1) + diphosphate</text>
        <dbReference type="Rhea" id="RHEA:22508"/>
        <dbReference type="Rhea" id="RHEA-COMP:17339"/>
        <dbReference type="Rhea" id="RHEA-COMP:17340"/>
        <dbReference type="ChEBI" id="CHEBI:33019"/>
        <dbReference type="ChEBI" id="CHEBI:61560"/>
        <dbReference type="ChEBI" id="CHEBI:173112"/>
        <dbReference type="EC" id="2.7.7.7"/>
    </reaction>
</comment>
<gene>
    <name evidence="10" type="primary">dpo</name>
</gene>
<evidence type="ECO:0000256" key="1">
    <source>
        <dbReference type="ARBA" id="ARBA00005755"/>
    </source>
</evidence>
<dbReference type="InterPro" id="IPR004868">
    <property type="entry name" value="DNA-dir_DNA_pol_B_mt/vir"/>
</dbReference>
<dbReference type="InterPro" id="IPR006172">
    <property type="entry name" value="DNA-dir_DNA_pol_B"/>
</dbReference>
<feature type="domain" description="DNA-directed DNA polymerase family B mitochondria/virus" evidence="9">
    <location>
        <begin position="446"/>
        <end position="927"/>
    </location>
</feature>
<evidence type="ECO:0000256" key="7">
    <source>
        <dbReference type="ARBA" id="ARBA00049244"/>
    </source>
</evidence>
<geneLocation type="mitochondrion" evidence="10"/>
<dbReference type="SUPFAM" id="SSF56672">
    <property type="entry name" value="DNA/RNA polymerases"/>
    <property type="match status" value="1"/>
</dbReference>
<evidence type="ECO:0000259" key="9">
    <source>
        <dbReference type="Pfam" id="PF03175"/>
    </source>
</evidence>
<dbReference type="SUPFAM" id="SSF53098">
    <property type="entry name" value="Ribonuclease H-like"/>
    <property type="match status" value="1"/>
</dbReference>
<evidence type="ECO:0000256" key="4">
    <source>
        <dbReference type="ARBA" id="ARBA00022705"/>
    </source>
</evidence>
<reference evidence="10" key="1">
    <citation type="submission" date="2021-04" db="EMBL/GenBank/DDBJ databases">
        <title>Transfer of mitochondrial tRNA genes to linear plasmids in fungi facilitates loss of such genes from mitochondrial DNA.</title>
        <authorList>
            <person name="Nieuwenhuis M."/>
            <person name="Groeneveld J."/>
            <person name="Aanen D.K."/>
        </authorList>
    </citation>
    <scope>NUCLEOTIDE SEQUENCE</scope>
    <source>
        <plasmid evidence="10">pT123_3</plasmid>
    </source>
</reference>